<dbReference type="EMBL" id="VYSB01000014">
    <property type="protein sequence ID" value="MYZ53057.1"/>
    <property type="molecule type" value="Genomic_DNA"/>
</dbReference>
<accession>A0A7C9MVU8</accession>
<comment type="caution">
    <text evidence="1">The sequence shown here is derived from an EMBL/GenBank/DDBJ whole genome shotgun (WGS) entry which is preliminary data.</text>
</comment>
<evidence type="ECO:0000313" key="2">
    <source>
        <dbReference type="Proteomes" id="UP000481947"/>
    </source>
</evidence>
<reference evidence="1 2" key="1">
    <citation type="submission" date="2019-09" db="EMBL/GenBank/DDBJ databases">
        <title>Identification of Malikia spinosa a prominent benzene-, toluene-, and ethylbenzene-degrading bacterium: enrichment, isolation and whole genome sequencing.</title>
        <authorList>
            <person name="Tancsics A."/>
            <person name="Revesz F."/>
            <person name="Kriszt B."/>
        </authorList>
    </citation>
    <scope>NUCLEOTIDE SEQUENCE [LARGE SCALE GENOMIC DNA]</scope>
    <source>
        <strain evidence="1 2">AB6</strain>
    </source>
</reference>
<organism evidence="1 2">
    <name type="scientific">Malikia spinosa</name>
    <dbReference type="NCBI Taxonomy" id="86180"/>
    <lineage>
        <taxon>Bacteria</taxon>
        <taxon>Pseudomonadati</taxon>
        <taxon>Pseudomonadota</taxon>
        <taxon>Betaproteobacteria</taxon>
        <taxon>Burkholderiales</taxon>
        <taxon>Comamonadaceae</taxon>
        <taxon>Malikia</taxon>
    </lineage>
</organism>
<dbReference type="RefSeq" id="WP_161125742.1">
    <property type="nucleotide sequence ID" value="NZ_VYSB01000014.1"/>
</dbReference>
<dbReference type="Pfam" id="PF14175">
    <property type="entry name" value="YaaC"/>
    <property type="match status" value="1"/>
</dbReference>
<dbReference type="Proteomes" id="UP000481947">
    <property type="component" value="Unassembled WGS sequence"/>
</dbReference>
<name>A0A7C9MVU8_9BURK</name>
<gene>
    <name evidence="1" type="ORF">F5985_13195</name>
</gene>
<protein>
    <submittedName>
        <fullName evidence="1">Uncharacterized protein</fullName>
    </submittedName>
</protein>
<evidence type="ECO:0000313" key="1">
    <source>
        <dbReference type="EMBL" id="MYZ53057.1"/>
    </source>
</evidence>
<proteinExistence type="predicted"/>
<dbReference type="AlphaFoldDB" id="A0A7C9MVU8"/>
<sequence length="348" mass="38849">MADLITINGRELKLHKATTSPQLGARTVLTNSHWEYVSLWLKREHKEAALFYWQQAQTFSDAAAGLPVASAPLLLYYSFMNATKALLSAKGVPFDEHHGVRSHNMRGPSSKIALSNEGIRVLQRGIAPALSQYLGEAETVLTHSLEELLFNVPCIHRTFCLTYRNQQDLFIPLTDCRFIFDAASATGYFSAMLSRDFTGIKFIRRLPPSLVADVSANDGRTIRSQASVPLGSSKLSDNAEVLAITALLGTLRPDLNYLAGAQTLWYAKAIVRGPKRIQRSPLTCTLLAMHRLSEICRYRPMELASFLSGQKNWLLTEFIRMAPYQFLDEIAVEITGQQFMIPNVRPSS</sequence>
<dbReference type="InterPro" id="IPR026988">
    <property type="entry name" value="YaaC-like"/>
</dbReference>